<accession>A0A127PW79</accession>
<dbReference type="Proteomes" id="UP000071778">
    <property type="component" value="Chromosome"/>
</dbReference>
<name>A0A127PW79_9BURK</name>
<sequence length="57" mass="6480">MDLSFRSRAIIYRAYSDLLSLSLSFATNDDGFSEKLRQHKAKFEQDLGLLMVAKNAP</sequence>
<gene>
    <name evidence="1" type="ORF">CAter282_4288</name>
</gene>
<evidence type="ECO:0000313" key="1">
    <source>
        <dbReference type="EMBL" id="AMP11948.1"/>
    </source>
</evidence>
<keyword evidence="2" id="KW-1185">Reference proteome</keyword>
<evidence type="ECO:0000313" key="2">
    <source>
        <dbReference type="Proteomes" id="UP000071778"/>
    </source>
</evidence>
<protein>
    <submittedName>
        <fullName evidence="1">Uncharacterized protein</fullName>
    </submittedName>
</protein>
<proteinExistence type="predicted"/>
<reference evidence="1 2" key="1">
    <citation type="submission" date="2015-11" db="EMBL/GenBank/DDBJ databases">
        <title>Exploring the genomic traits of fungus-feeding bacterial genus Collimonas.</title>
        <authorList>
            <person name="Song C."/>
            <person name="Schmidt R."/>
            <person name="de Jager V."/>
            <person name="Krzyzanowska D."/>
            <person name="Jongedijk E."/>
            <person name="Cankar K."/>
            <person name="Beekwilder J."/>
            <person name="van Veen A."/>
            <person name="de Boer W."/>
            <person name="van Veen J.A."/>
            <person name="Garbeva P."/>
        </authorList>
    </citation>
    <scope>NUCLEOTIDE SEQUENCE [LARGE SCALE GENOMIC DNA]</scope>
    <source>
        <strain evidence="1 2">Ter282</strain>
    </source>
</reference>
<organism evidence="1 2">
    <name type="scientific">Collimonas arenae</name>
    <dbReference type="NCBI Taxonomy" id="279058"/>
    <lineage>
        <taxon>Bacteria</taxon>
        <taxon>Pseudomonadati</taxon>
        <taxon>Pseudomonadota</taxon>
        <taxon>Betaproteobacteria</taxon>
        <taxon>Burkholderiales</taxon>
        <taxon>Oxalobacteraceae</taxon>
        <taxon>Collimonas</taxon>
    </lineage>
</organism>
<dbReference type="PATRIC" id="fig|279058.17.peg.4618"/>
<dbReference type="EMBL" id="CP013235">
    <property type="protein sequence ID" value="AMP11948.1"/>
    <property type="molecule type" value="Genomic_DNA"/>
</dbReference>
<dbReference type="AlphaFoldDB" id="A0A127PW79"/>